<dbReference type="Proteomes" id="UP000449969">
    <property type="component" value="Unassembled WGS sequence"/>
</dbReference>
<dbReference type="RefSeq" id="WP_157333725.1">
    <property type="nucleotide sequence ID" value="NZ_JANADL010000036.1"/>
</dbReference>
<accession>A0A844TCR2</accession>
<gene>
    <name evidence="1" type="ORF">GPL20_28005</name>
</gene>
<keyword evidence="2" id="KW-1185">Reference proteome</keyword>
<evidence type="ECO:0000313" key="1">
    <source>
        <dbReference type="EMBL" id="MVT76843.1"/>
    </source>
</evidence>
<organism evidence="1 2">
    <name type="scientific">Bradyrhizobium cajani</name>
    <dbReference type="NCBI Taxonomy" id="1928661"/>
    <lineage>
        <taxon>Bacteria</taxon>
        <taxon>Pseudomonadati</taxon>
        <taxon>Pseudomonadota</taxon>
        <taxon>Alphaproteobacteria</taxon>
        <taxon>Hyphomicrobiales</taxon>
        <taxon>Nitrobacteraceae</taxon>
        <taxon>Bradyrhizobium</taxon>
    </lineage>
</organism>
<proteinExistence type="predicted"/>
<reference evidence="1 2" key="1">
    <citation type="submission" date="2019-12" db="EMBL/GenBank/DDBJ databases">
        <title>Draft genome sequences Bradyrhizobium cajani AMBPC1010, Bradyrhizobium pachyrhizi AMBPC1040 and Bradyrhizobium yuanmingense ALSPC3051, three plant growth promoting strains isolated from nodules of Cajanus cajan L. in Dominican Republic.</title>
        <authorList>
            <person name="Flores-Felix J.D."/>
            <person name="Araujo J."/>
            <person name="Diaz-Alcantara C."/>
            <person name="Gonzalez-Andres F."/>
            <person name="Velazquez E."/>
        </authorList>
    </citation>
    <scope>NUCLEOTIDE SEQUENCE [LARGE SCALE GENOMIC DNA]</scope>
    <source>
        <strain evidence="1 2">1010</strain>
    </source>
</reference>
<dbReference type="AlphaFoldDB" id="A0A844TCR2"/>
<evidence type="ECO:0000313" key="2">
    <source>
        <dbReference type="Proteomes" id="UP000449969"/>
    </source>
</evidence>
<comment type="caution">
    <text evidence="1">The sequence shown here is derived from an EMBL/GenBank/DDBJ whole genome shotgun (WGS) entry which is preliminary data.</text>
</comment>
<name>A0A844TCR2_9BRAD</name>
<sequence>MELLRYGKSYKAKSRNEFYKIDNTEPAHKQVRVNFLHFGRGYERTSDFGVNLRWLDVAAAITAFSEMGHPEAIRLRNALDLAKAVEEAGWQPTNETASN</sequence>
<dbReference type="EMBL" id="WQNE01000028">
    <property type="protein sequence ID" value="MVT76843.1"/>
    <property type="molecule type" value="Genomic_DNA"/>
</dbReference>
<dbReference type="OrthoDB" id="9851596at2"/>
<protein>
    <submittedName>
        <fullName evidence="1">Uncharacterized protein</fullName>
    </submittedName>
</protein>